<dbReference type="EMBL" id="AACS02000008">
    <property type="protein sequence ID" value="EAU85965.2"/>
    <property type="molecule type" value="Genomic_DNA"/>
</dbReference>
<dbReference type="VEuPathDB" id="FungiDB:CC1G_02988"/>
<dbReference type="GeneID" id="6012435"/>
<dbReference type="AlphaFoldDB" id="A8NS01"/>
<evidence type="ECO:0000313" key="1">
    <source>
        <dbReference type="EMBL" id="EAU85965.2"/>
    </source>
</evidence>
<reference evidence="1 2" key="1">
    <citation type="journal article" date="2010" name="Proc. Natl. Acad. Sci. U.S.A.">
        <title>Insights into evolution of multicellular fungi from the assembled chromosomes of the mushroom Coprinopsis cinerea (Coprinus cinereus).</title>
        <authorList>
            <person name="Stajich J.E."/>
            <person name="Wilke S.K."/>
            <person name="Ahren D."/>
            <person name="Au C.H."/>
            <person name="Birren B.W."/>
            <person name="Borodovsky M."/>
            <person name="Burns C."/>
            <person name="Canback B."/>
            <person name="Casselton L.A."/>
            <person name="Cheng C.K."/>
            <person name="Deng J."/>
            <person name="Dietrich F.S."/>
            <person name="Fargo D.C."/>
            <person name="Farman M.L."/>
            <person name="Gathman A.C."/>
            <person name="Goldberg J."/>
            <person name="Guigo R."/>
            <person name="Hoegger P.J."/>
            <person name="Hooker J.B."/>
            <person name="Huggins A."/>
            <person name="James T.Y."/>
            <person name="Kamada T."/>
            <person name="Kilaru S."/>
            <person name="Kodira C."/>
            <person name="Kues U."/>
            <person name="Kupfer D."/>
            <person name="Kwan H.S."/>
            <person name="Lomsadze A."/>
            <person name="Li W."/>
            <person name="Lilly W.W."/>
            <person name="Ma L.J."/>
            <person name="Mackey A.J."/>
            <person name="Manning G."/>
            <person name="Martin F."/>
            <person name="Muraguchi H."/>
            <person name="Natvig D.O."/>
            <person name="Palmerini H."/>
            <person name="Ramesh M.A."/>
            <person name="Rehmeyer C.J."/>
            <person name="Roe B.A."/>
            <person name="Shenoy N."/>
            <person name="Stanke M."/>
            <person name="Ter-Hovhannisyan V."/>
            <person name="Tunlid A."/>
            <person name="Velagapudi R."/>
            <person name="Vision T.J."/>
            <person name="Zeng Q."/>
            <person name="Zolan M.E."/>
            <person name="Pukkila P.J."/>
        </authorList>
    </citation>
    <scope>NUCLEOTIDE SEQUENCE [LARGE SCALE GENOMIC DNA]</scope>
    <source>
        <strain evidence="2">Okayama-7 / 130 / ATCC MYA-4618 / FGSC 9003</strain>
    </source>
</reference>
<dbReference type="eggNOG" id="ENOG502S1AX">
    <property type="taxonomic scope" value="Eukaryota"/>
</dbReference>
<dbReference type="KEGG" id="cci:CC1G_02988"/>
<accession>A8NS01</accession>
<proteinExistence type="predicted"/>
<keyword evidence="2" id="KW-1185">Reference proteome</keyword>
<dbReference type="STRING" id="240176.A8NS01"/>
<dbReference type="Proteomes" id="UP000001861">
    <property type="component" value="Unassembled WGS sequence"/>
</dbReference>
<dbReference type="OrthoDB" id="4708870at2759"/>
<dbReference type="HOGENOM" id="CLU_1234957_0_0_1"/>
<comment type="caution">
    <text evidence="1">The sequence shown here is derived from an EMBL/GenBank/DDBJ whole genome shotgun (WGS) entry which is preliminary data.</text>
</comment>
<sequence length="224" mass="26091">MGMILGLMAANIGLKLGQTGLKIPDPPNPHFVLSVNFDDIMDFLGLSREVYNSGFKTRMEVYEWVCTMKWFDPYMFRPTGQGIAKLKPDRTMYAEFVLFVTNNWSISESERIRKRDDKKSRDALFQTVKLEALNYFDKTAQFETRLESRRIQQRTQAVFSGHRVRDWAELGEHWKGVKMIMDKIREMLGGERKVLEFYDSNGEDALRALVVAVRDDLGIYRRAT</sequence>
<organism evidence="1 2">
    <name type="scientific">Coprinopsis cinerea (strain Okayama-7 / 130 / ATCC MYA-4618 / FGSC 9003)</name>
    <name type="common">Inky cap fungus</name>
    <name type="synonym">Hormographiella aspergillata</name>
    <dbReference type="NCBI Taxonomy" id="240176"/>
    <lineage>
        <taxon>Eukaryota</taxon>
        <taxon>Fungi</taxon>
        <taxon>Dikarya</taxon>
        <taxon>Basidiomycota</taxon>
        <taxon>Agaricomycotina</taxon>
        <taxon>Agaricomycetes</taxon>
        <taxon>Agaricomycetidae</taxon>
        <taxon>Agaricales</taxon>
        <taxon>Agaricineae</taxon>
        <taxon>Psathyrellaceae</taxon>
        <taxon>Coprinopsis</taxon>
    </lineage>
</organism>
<gene>
    <name evidence="1" type="ORF">CC1G_02988</name>
</gene>
<protein>
    <submittedName>
        <fullName evidence="1">Uncharacterized protein</fullName>
    </submittedName>
</protein>
<dbReference type="OMA" id="CAWEVAL"/>
<name>A8NS01_COPC7</name>
<dbReference type="InParanoid" id="A8NS01"/>
<dbReference type="RefSeq" id="XP_001835900.2">
    <property type="nucleotide sequence ID" value="XM_001835848.2"/>
</dbReference>
<evidence type="ECO:0000313" key="2">
    <source>
        <dbReference type="Proteomes" id="UP000001861"/>
    </source>
</evidence>